<evidence type="ECO:0000259" key="2">
    <source>
        <dbReference type="Pfam" id="PF20231"/>
    </source>
</evidence>
<feature type="region of interest" description="Disordered" evidence="1">
    <location>
        <begin position="335"/>
        <end position="413"/>
    </location>
</feature>
<gene>
    <name evidence="3" type="ORF">DFH08DRAFT_815726</name>
</gene>
<proteinExistence type="predicted"/>
<reference evidence="3" key="1">
    <citation type="submission" date="2023-03" db="EMBL/GenBank/DDBJ databases">
        <title>Massive genome expansion in bonnet fungi (Mycena s.s.) driven by repeated elements and novel gene families across ecological guilds.</title>
        <authorList>
            <consortium name="Lawrence Berkeley National Laboratory"/>
            <person name="Harder C.B."/>
            <person name="Miyauchi S."/>
            <person name="Viragh M."/>
            <person name="Kuo A."/>
            <person name="Thoen E."/>
            <person name="Andreopoulos B."/>
            <person name="Lu D."/>
            <person name="Skrede I."/>
            <person name="Drula E."/>
            <person name="Henrissat B."/>
            <person name="Morin E."/>
            <person name="Kohler A."/>
            <person name="Barry K."/>
            <person name="LaButti K."/>
            <person name="Morin E."/>
            <person name="Salamov A."/>
            <person name="Lipzen A."/>
            <person name="Mereny Z."/>
            <person name="Hegedus B."/>
            <person name="Baldrian P."/>
            <person name="Stursova M."/>
            <person name="Weitz H."/>
            <person name="Taylor A."/>
            <person name="Grigoriev I.V."/>
            <person name="Nagy L.G."/>
            <person name="Martin F."/>
            <person name="Kauserud H."/>
        </authorList>
    </citation>
    <scope>NUCLEOTIDE SEQUENCE</scope>
    <source>
        <strain evidence="3">CBHHK002</strain>
    </source>
</reference>
<feature type="domain" description="DUF6589" evidence="2">
    <location>
        <begin position="589"/>
        <end position="763"/>
    </location>
</feature>
<dbReference type="AlphaFoldDB" id="A0AAD7EJP5"/>
<feature type="region of interest" description="Disordered" evidence="1">
    <location>
        <begin position="698"/>
        <end position="723"/>
    </location>
</feature>
<keyword evidence="4" id="KW-1185">Reference proteome</keyword>
<evidence type="ECO:0000313" key="4">
    <source>
        <dbReference type="Proteomes" id="UP001218218"/>
    </source>
</evidence>
<name>A0AAD7EJP5_9AGAR</name>
<dbReference type="Proteomes" id="UP001218218">
    <property type="component" value="Unassembled WGS sequence"/>
</dbReference>
<evidence type="ECO:0000256" key="1">
    <source>
        <dbReference type="SAM" id="MobiDB-lite"/>
    </source>
</evidence>
<sequence>MSRLASNRYTILSSDADDPPNDDQLPPSDESEHSSDDSGLDTPIMCPLPTLTSLLAPNTNTSPILVDLSPPPVRRARCGLAARCGYPCRAPHQRQHSLHAVDGEESPSPMKGGPVADKPAQELSAEDLEKERAHKKVEPEAEKRRLLQEQLFDKFLGQLKTNEISLAETLSSVYSATGRPPNTTALRVNSWANEHVSKAVSAEAYAITQSSILSKSKKVVNECFFLDFSLVELTRTLRGMALTMFQVLDMFASTPRQLKRVSERFLEKKELMKGAAALNLLRSASQNNNYAQAVNGMYLAATGGQQQHFPVLGIYGFSVGYTSIISSRAKTAKDATEPVPLGNLNNVNDVSLSSPKPSNAASCKRKKKRTKKKDTSNKPSPVSPKALDDALNNVDDVSPSTPTPASSANKNIKLKTRCRRSNLAGYVYNNINLMNRIAEAILGRKSAQENGTCATIFPLHKARLEHVKTADLDASILNAPLLTLEDIVLNTAESQFLTQNMVHTILRIIVGHGGLGFMKWQKDLNASQPASEDVIDVHKTTLHPLPAREIDENSITGNVEVVEEIMRVLGFRRNDPNYGKYVQILGHEIGLFHGKIADCHGLLETHFEKPSAGTRSPGSLRFHNTVLDRLPITLTSLPPFRTCRDLIMVSLYARVSSTACFWSLVPNPLKNMPPPHAQMIYKTYTDVDRVQELREQRIPREREQDAAAKTAKKGQPMPSDPAKSNLPHIKKGDMVFENTILFLHDTLLTSEFADAIKIGDSGAHRDNSAPVGILISGQRPLQSSDPFQNWLANPQGKCNGFIEIDLVQKHLNFWIKKVYKADGAGHSWDWLAMVSPCINILRQLATRINGELGACQGSRHTTPDLEDDIDTLMASLDEHDVYVEKEGWVLDDDEAPAPDGDVSTAPHPRSGSSARVDELRQCGASGKRSAILA</sequence>
<feature type="compositionally biased region" description="Low complexity" evidence="1">
    <location>
        <begin position="343"/>
        <end position="354"/>
    </location>
</feature>
<evidence type="ECO:0000313" key="3">
    <source>
        <dbReference type="EMBL" id="KAJ7328981.1"/>
    </source>
</evidence>
<feature type="compositionally biased region" description="Polar residues" evidence="1">
    <location>
        <begin position="1"/>
        <end position="13"/>
    </location>
</feature>
<feature type="compositionally biased region" description="Low complexity" evidence="1">
    <location>
        <begin position="398"/>
        <end position="408"/>
    </location>
</feature>
<feature type="region of interest" description="Disordered" evidence="1">
    <location>
        <begin position="95"/>
        <end position="120"/>
    </location>
</feature>
<dbReference type="InterPro" id="IPR046496">
    <property type="entry name" value="DUF6589"/>
</dbReference>
<accession>A0AAD7EJP5</accession>
<feature type="domain" description="DUF6589" evidence="2">
    <location>
        <begin position="479"/>
        <end position="583"/>
    </location>
</feature>
<organism evidence="3 4">
    <name type="scientific">Mycena albidolilacea</name>
    <dbReference type="NCBI Taxonomy" id="1033008"/>
    <lineage>
        <taxon>Eukaryota</taxon>
        <taxon>Fungi</taxon>
        <taxon>Dikarya</taxon>
        <taxon>Basidiomycota</taxon>
        <taxon>Agaricomycotina</taxon>
        <taxon>Agaricomycetes</taxon>
        <taxon>Agaricomycetidae</taxon>
        <taxon>Agaricales</taxon>
        <taxon>Marasmiineae</taxon>
        <taxon>Mycenaceae</taxon>
        <taxon>Mycena</taxon>
    </lineage>
</organism>
<dbReference type="EMBL" id="JARIHO010000038">
    <property type="protein sequence ID" value="KAJ7328981.1"/>
    <property type="molecule type" value="Genomic_DNA"/>
</dbReference>
<feature type="region of interest" description="Disordered" evidence="1">
    <location>
        <begin position="1"/>
        <end position="46"/>
    </location>
</feature>
<feature type="compositionally biased region" description="Basic residues" evidence="1">
    <location>
        <begin position="363"/>
        <end position="372"/>
    </location>
</feature>
<feature type="domain" description="DUF6589" evidence="2">
    <location>
        <begin position="788"/>
        <end position="860"/>
    </location>
</feature>
<feature type="region of interest" description="Disordered" evidence="1">
    <location>
        <begin position="892"/>
        <end position="933"/>
    </location>
</feature>
<protein>
    <recommendedName>
        <fullName evidence="2">DUF6589 domain-containing protein</fullName>
    </recommendedName>
</protein>
<dbReference type="Pfam" id="PF20231">
    <property type="entry name" value="DUF6589"/>
    <property type="match status" value="3"/>
</dbReference>
<comment type="caution">
    <text evidence="3">The sequence shown here is derived from an EMBL/GenBank/DDBJ whole genome shotgun (WGS) entry which is preliminary data.</text>
</comment>